<name>A0A422SSX2_NEIME</name>
<evidence type="ECO:0000313" key="1">
    <source>
        <dbReference type="EMBL" id="RGB16301.1"/>
    </source>
</evidence>
<sequence>MRKVCAPARTRSMIYGSMPSEKLTIFQTAFVMQVNIQIPYILPRRVRAEDTPYACCRTFG</sequence>
<dbReference type="EMBL" id="NWXB01000057">
    <property type="protein sequence ID" value="RQJ63317.1"/>
    <property type="molecule type" value="Genomic_DNA"/>
</dbReference>
<comment type="caution">
    <text evidence="2">The sequence shown here is derived from an EMBL/GenBank/DDBJ whole genome shotgun (WGS) entry which is preliminary data.</text>
</comment>
<evidence type="ECO:0000313" key="2">
    <source>
        <dbReference type="EMBL" id="RQJ63317.1"/>
    </source>
</evidence>
<reference evidence="2 4" key="2">
    <citation type="submission" date="2017-09" db="EMBL/GenBank/DDBJ databases">
        <title>Phenotypic and genotypic characterization of Colombian isolates of Neisseria meningitidis recovered from invasive disease.</title>
        <authorList>
            <person name="Duarte C."/>
            <person name="Gabastou J.M."/>
            <person name="Moreno J."/>
        </authorList>
    </citation>
    <scope>NUCLEOTIDE SEQUENCE [LARGE SCALE GENOMIC DNA]</scope>
    <source>
        <strain evidence="2 4">INS-Nm1124</strain>
    </source>
</reference>
<organism evidence="2 4">
    <name type="scientific">Neisseria meningitidis</name>
    <dbReference type="NCBI Taxonomy" id="487"/>
    <lineage>
        <taxon>Bacteria</taxon>
        <taxon>Pseudomonadati</taxon>
        <taxon>Pseudomonadota</taxon>
        <taxon>Betaproteobacteria</taxon>
        <taxon>Neisseriales</taxon>
        <taxon>Neisseriaceae</taxon>
        <taxon>Neisseria</taxon>
    </lineage>
</organism>
<dbReference type="AlphaFoldDB" id="A0A422SSX2"/>
<evidence type="ECO:0000313" key="4">
    <source>
        <dbReference type="Proteomes" id="UP000283829"/>
    </source>
</evidence>
<gene>
    <name evidence="1" type="ORF">CIJ84_06940</name>
    <name evidence="2" type="ORF">COI09_12750</name>
</gene>
<proteinExistence type="predicted"/>
<dbReference type="EMBL" id="NVYQ01000099">
    <property type="protein sequence ID" value="RGB16301.1"/>
    <property type="molecule type" value="Genomic_DNA"/>
</dbReference>
<dbReference type="Proteomes" id="UP000283829">
    <property type="component" value="Unassembled WGS sequence"/>
</dbReference>
<reference evidence="1 3" key="1">
    <citation type="submission" date="2017-08" db="EMBL/GenBank/DDBJ databases">
        <title>Meningococcal Conjunctivitis and Endemic Carriage at a Military Recruit Training Center.</title>
        <authorList>
            <person name="Bobb A.J."/>
            <person name="Galac M.R."/>
            <person name="Snesrud E."/>
            <person name="Clagett C.D."/>
        </authorList>
    </citation>
    <scope>NUCLEOTIDE SEQUENCE [LARGE SCALE GENOMIC DNA]</scope>
    <source>
        <strain evidence="1 3">MRSN431200</strain>
    </source>
</reference>
<protein>
    <submittedName>
        <fullName evidence="2">Hemagglutinin</fullName>
    </submittedName>
</protein>
<accession>A0A422SSX2</accession>
<evidence type="ECO:0000313" key="3">
    <source>
        <dbReference type="Proteomes" id="UP000260504"/>
    </source>
</evidence>
<dbReference type="Proteomes" id="UP000260504">
    <property type="component" value="Unassembled WGS sequence"/>
</dbReference>